<feature type="transmembrane region" description="Helical" evidence="14">
    <location>
        <begin position="322"/>
        <end position="348"/>
    </location>
</feature>
<dbReference type="PRINTS" id="PR00344">
    <property type="entry name" value="BCTRLSENSOR"/>
</dbReference>
<evidence type="ECO:0000256" key="14">
    <source>
        <dbReference type="SAM" id="Phobius"/>
    </source>
</evidence>
<reference evidence="17 18" key="1">
    <citation type="journal article" date="2015" name="Int. J. Syst. Evol. Microbiol.">
        <title>Flavisolibacter ginsenosidimutans sp. nov., with ginsenoside-converting activity isolated from soil used for cultivating ginseng.</title>
        <authorList>
            <person name="Zhao Y."/>
            <person name="Liu Q."/>
            <person name="Kang M.S."/>
            <person name="Jin F."/>
            <person name="Yu H."/>
            <person name="Im W.T."/>
        </authorList>
    </citation>
    <scope>NUCLEOTIDE SEQUENCE [LARGE SCALE GENOMIC DNA]</scope>
    <source>
        <strain evidence="17 18">Gsoil 636</strain>
    </source>
</reference>
<dbReference type="EC" id="2.7.13.3" evidence="3"/>
<dbReference type="SMART" id="SM00304">
    <property type="entry name" value="HAMP"/>
    <property type="match status" value="1"/>
</dbReference>
<feature type="transmembrane region" description="Helical" evidence="14">
    <location>
        <begin position="452"/>
        <end position="473"/>
    </location>
</feature>
<dbReference type="PROSITE" id="PS50885">
    <property type="entry name" value="HAMP"/>
    <property type="match status" value="1"/>
</dbReference>
<accession>A0A5B8UP95</accession>
<dbReference type="SMART" id="SM00387">
    <property type="entry name" value="HATPase_c"/>
    <property type="match status" value="1"/>
</dbReference>
<feature type="transmembrane region" description="Helical" evidence="14">
    <location>
        <begin position="289"/>
        <end position="310"/>
    </location>
</feature>
<dbReference type="InterPro" id="IPR004358">
    <property type="entry name" value="Sig_transdc_His_kin-like_C"/>
</dbReference>
<feature type="domain" description="Histidine kinase" evidence="15">
    <location>
        <begin position="1031"/>
        <end position="1242"/>
    </location>
</feature>
<dbReference type="RefSeq" id="WP_146791462.1">
    <property type="nucleotide sequence ID" value="NZ_BAABIO010000003.1"/>
</dbReference>
<feature type="transmembrane region" description="Helical" evidence="14">
    <location>
        <begin position="718"/>
        <end position="740"/>
    </location>
</feature>
<evidence type="ECO:0000256" key="5">
    <source>
        <dbReference type="ARBA" id="ARBA00022553"/>
    </source>
</evidence>
<dbReference type="Pfam" id="PF00512">
    <property type="entry name" value="HisKA"/>
    <property type="match status" value="1"/>
</dbReference>
<keyword evidence="13 14" id="KW-0472">Membrane</keyword>
<gene>
    <name evidence="17" type="ORF">FSB75_20985</name>
</gene>
<keyword evidence="7 14" id="KW-0812">Transmembrane</keyword>
<feature type="transmembrane region" description="Helical" evidence="14">
    <location>
        <begin position="242"/>
        <end position="264"/>
    </location>
</feature>
<keyword evidence="11 14" id="KW-1133">Transmembrane helix</keyword>
<dbReference type="Pfam" id="PF02518">
    <property type="entry name" value="HATPase_c"/>
    <property type="match status" value="1"/>
</dbReference>
<dbReference type="SUPFAM" id="SSF55874">
    <property type="entry name" value="ATPase domain of HSP90 chaperone/DNA topoisomerase II/histidine kinase"/>
    <property type="match status" value="1"/>
</dbReference>
<keyword evidence="6" id="KW-0808">Transferase</keyword>
<dbReference type="AlphaFoldDB" id="A0A5B8UP95"/>
<dbReference type="KEGG" id="fgg:FSB75_20985"/>
<keyword evidence="4" id="KW-1003">Cell membrane</keyword>
<dbReference type="Gene3D" id="1.10.287.130">
    <property type="match status" value="1"/>
</dbReference>
<organism evidence="17 18">
    <name type="scientific">Flavisolibacter ginsenosidimutans</name>
    <dbReference type="NCBI Taxonomy" id="661481"/>
    <lineage>
        <taxon>Bacteria</taxon>
        <taxon>Pseudomonadati</taxon>
        <taxon>Bacteroidota</taxon>
        <taxon>Chitinophagia</taxon>
        <taxon>Chitinophagales</taxon>
        <taxon>Chitinophagaceae</taxon>
        <taxon>Flavisolibacter</taxon>
    </lineage>
</organism>
<evidence type="ECO:0000256" key="12">
    <source>
        <dbReference type="ARBA" id="ARBA00023012"/>
    </source>
</evidence>
<dbReference type="InterPro" id="IPR036097">
    <property type="entry name" value="HisK_dim/P_sf"/>
</dbReference>
<dbReference type="EMBL" id="CP042433">
    <property type="protein sequence ID" value="QEC58276.1"/>
    <property type="molecule type" value="Genomic_DNA"/>
</dbReference>
<keyword evidence="12" id="KW-0902">Two-component regulatory system</keyword>
<feature type="transmembrane region" description="Helical" evidence="14">
    <location>
        <begin position="396"/>
        <end position="416"/>
    </location>
</feature>
<dbReference type="GO" id="GO:0000155">
    <property type="term" value="F:phosphorelay sensor kinase activity"/>
    <property type="evidence" value="ECO:0007669"/>
    <property type="project" value="InterPro"/>
</dbReference>
<keyword evidence="18" id="KW-1185">Reference proteome</keyword>
<evidence type="ECO:0000256" key="9">
    <source>
        <dbReference type="ARBA" id="ARBA00022777"/>
    </source>
</evidence>
<evidence type="ECO:0000259" key="16">
    <source>
        <dbReference type="PROSITE" id="PS50885"/>
    </source>
</evidence>
<evidence type="ECO:0000256" key="8">
    <source>
        <dbReference type="ARBA" id="ARBA00022741"/>
    </source>
</evidence>
<evidence type="ECO:0000259" key="15">
    <source>
        <dbReference type="PROSITE" id="PS50109"/>
    </source>
</evidence>
<evidence type="ECO:0000256" key="1">
    <source>
        <dbReference type="ARBA" id="ARBA00000085"/>
    </source>
</evidence>
<dbReference type="InterPro" id="IPR003594">
    <property type="entry name" value="HATPase_dom"/>
</dbReference>
<evidence type="ECO:0000256" key="13">
    <source>
        <dbReference type="ARBA" id="ARBA00023136"/>
    </source>
</evidence>
<dbReference type="SMART" id="SM00388">
    <property type="entry name" value="HisKA"/>
    <property type="match status" value="1"/>
</dbReference>
<evidence type="ECO:0000256" key="2">
    <source>
        <dbReference type="ARBA" id="ARBA00004651"/>
    </source>
</evidence>
<feature type="transmembrane region" description="Helical" evidence="14">
    <location>
        <begin position="422"/>
        <end position="440"/>
    </location>
</feature>
<keyword evidence="10" id="KW-0067">ATP-binding</keyword>
<evidence type="ECO:0000256" key="10">
    <source>
        <dbReference type="ARBA" id="ARBA00022840"/>
    </source>
</evidence>
<dbReference type="PANTHER" id="PTHR45528">
    <property type="entry name" value="SENSOR HISTIDINE KINASE CPXA"/>
    <property type="match status" value="1"/>
</dbReference>
<keyword evidence="5" id="KW-0597">Phosphoprotein</keyword>
<dbReference type="Gene3D" id="6.10.340.10">
    <property type="match status" value="1"/>
</dbReference>
<evidence type="ECO:0000256" key="6">
    <source>
        <dbReference type="ARBA" id="ARBA00022679"/>
    </source>
</evidence>
<keyword evidence="8" id="KW-0547">Nucleotide-binding</keyword>
<dbReference type="PROSITE" id="PS50109">
    <property type="entry name" value="HIS_KIN"/>
    <property type="match status" value="1"/>
</dbReference>
<comment type="subcellular location">
    <subcellularLocation>
        <location evidence="2">Cell membrane</location>
        <topology evidence="2">Multi-pass membrane protein</topology>
    </subcellularLocation>
</comment>
<dbReference type="Gene3D" id="3.30.565.10">
    <property type="entry name" value="Histidine kinase-like ATPase, C-terminal domain"/>
    <property type="match status" value="1"/>
</dbReference>
<proteinExistence type="predicted"/>
<dbReference type="Proteomes" id="UP000321204">
    <property type="component" value="Chromosome"/>
</dbReference>
<keyword evidence="9" id="KW-0418">Kinase</keyword>
<feature type="transmembrane region" description="Helical" evidence="14">
    <location>
        <begin position="360"/>
        <end position="384"/>
    </location>
</feature>
<dbReference type="InterPro" id="IPR003660">
    <property type="entry name" value="HAMP_dom"/>
</dbReference>
<dbReference type="InterPro" id="IPR036890">
    <property type="entry name" value="HATPase_C_sf"/>
</dbReference>
<feature type="domain" description="HAMP" evidence="16">
    <location>
        <begin position="962"/>
        <end position="1014"/>
    </location>
</feature>
<dbReference type="InterPro" id="IPR005467">
    <property type="entry name" value="His_kinase_dom"/>
</dbReference>
<comment type="catalytic activity">
    <reaction evidence="1">
        <text>ATP + protein L-histidine = ADP + protein N-phospho-L-histidine.</text>
        <dbReference type="EC" id="2.7.13.3"/>
    </reaction>
</comment>
<evidence type="ECO:0000313" key="17">
    <source>
        <dbReference type="EMBL" id="QEC58276.1"/>
    </source>
</evidence>
<evidence type="ECO:0000256" key="11">
    <source>
        <dbReference type="ARBA" id="ARBA00022989"/>
    </source>
</evidence>
<evidence type="ECO:0000256" key="4">
    <source>
        <dbReference type="ARBA" id="ARBA00022475"/>
    </source>
</evidence>
<name>A0A5B8UP95_9BACT</name>
<dbReference type="InterPro" id="IPR050398">
    <property type="entry name" value="HssS/ArlS-like"/>
</dbReference>
<dbReference type="OrthoDB" id="9776727at2"/>
<dbReference type="GO" id="GO:0005524">
    <property type="term" value="F:ATP binding"/>
    <property type="evidence" value="ECO:0007669"/>
    <property type="project" value="UniProtKB-KW"/>
</dbReference>
<feature type="transmembrane region" description="Helical" evidence="14">
    <location>
        <begin position="761"/>
        <end position="785"/>
    </location>
</feature>
<dbReference type="CDD" id="cd00082">
    <property type="entry name" value="HisKA"/>
    <property type="match status" value="1"/>
</dbReference>
<evidence type="ECO:0000313" key="18">
    <source>
        <dbReference type="Proteomes" id="UP000321204"/>
    </source>
</evidence>
<sequence>MPKSSLLVTAAVLIALSFLSTWFFQSKPSVTQQRRELEDYVQKREKEAKDLLADTALLRKLISHTETEQEFDKVQKKKFGLFVFAETLTDNQDLLFWNSQEIIPPAPNFSPPDSLYFQHLLNGYYVVQKAKLALPGITSNMMAYALIPVLNKFYLETKNSQTQFAYDEDAINRITIAELPTEFAVRSVSGPVLFYITQASGQNGNNTDAVTFLLRMFSLLLVLVYLHLVVETVRRKRGAVTAVFVLALILASCRLLLFFFPGLLSLRQISLFDPTNYASDSFNRSLGDLLITSLFLCWLMLFAWSSLGPVKRLPRPLKGKGILVAGVAAIFVLIYTTFQLASVVHALVTNSKISFDVTDFFSLNIYSFFGFIVLALLTLSYYYFSRLLFRFSLSAFPNLLHLYFVVAVVGLTYLTLRSGNTVVLFQLPVLAWLVLYTLLLSREQLIINRIRMTVTGILFWLFVFSVSLAGLILQGNREREWETRKEIAEKYDQLSDPAKEHSLQVALAYLNNDFLRANFSRFYHEPGNKLLRDSIINDNLLGYSGSYATSLYVFDSTRQPVNNGEEKTYEALNNILASQSKPTVVNNLFYYETMPDQFVYITKREVTDSGKALGTLFIVAAPRQFQKKNELYPNLFVRGGENDLENSSQYAYAIYKDQKLWNHSSKYAFPTKINSAQISGEFEKVQNDDNDELWFKAGKQKVVVIAKKRDTFIETITLFSYLFCAFLFMVGLLRFAGLLVQLARGRRLSDIFSRLTIRTEIHATIIFISVLSFLIIGVATIQFFAARYKRNNVDRLSRVSSSAVTEMEKRVKDDSLLINNALNFSDSASRQSMRNVIQEISDVHGVIVNLYDLSGTLQVTSDEMIYTRGVLSTKMHPRAFYELNTRDAVQQVQNEKAGQLEYLSIYTAIRNNNGEPYVYLNIPSFTSQIELNQEISNFLVTIINLNAFIFLIAGVIALFITNRISHSFSVIGEKMKAITLGRSNEEITWTKDDEIGELVKQYNKMVQQLEQSAEALAKSEREGAWREMARQVAHEIKNPLTPMKLSIQYLQRAIQTAQPNVKDLTTNVAGTLIEQIDHLAKIAADFSQFANIGNKRVEKIDLHGVIGSLVSLYDANPHIELTWKAMLGPVWVMADKTQMNRLFTNLLTNAVDACSEERKCIVTIGESIEDETVIISVADNGEGIPAEMQSKIFTPNFTTKTSGTGLGLAMCKSIAEQAGGGIWFQTKEGEGTTFYVRLPVSE</sequence>
<dbReference type="InterPro" id="IPR003661">
    <property type="entry name" value="HisK_dim/P_dom"/>
</dbReference>
<feature type="transmembrane region" description="Helical" evidence="14">
    <location>
        <begin position="212"/>
        <end position="230"/>
    </location>
</feature>
<dbReference type="GO" id="GO:0005886">
    <property type="term" value="C:plasma membrane"/>
    <property type="evidence" value="ECO:0007669"/>
    <property type="project" value="UniProtKB-SubCell"/>
</dbReference>
<feature type="transmembrane region" description="Helical" evidence="14">
    <location>
        <begin position="938"/>
        <end position="960"/>
    </location>
</feature>
<protein>
    <recommendedName>
        <fullName evidence="3">histidine kinase</fullName>
        <ecNumber evidence="3">2.7.13.3</ecNumber>
    </recommendedName>
</protein>
<dbReference type="SUPFAM" id="SSF47384">
    <property type="entry name" value="Homodimeric domain of signal transducing histidine kinase"/>
    <property type="match status" value="1"/>
</dbReference>
<evidence type="ECO:0000256" key="7">
    <source>
        <dbReference type="ARBA" id="ARBA00022692"/>
    </source>
</evidence>
<evidence type="ECO:0000256" key="3">
    <source>
        <dbReference type="ARBA" id="ARBA00012438"/>
    </source>
</evidence>
<dbReference type="PANTHER" id="PTHR45528:SF1">
    <property type="entry name" value="SENSOR HISTIDINE KINASE CPXA"/>
    <property type="match status" value="1"/>
</dbReference>
<dbReference type="CDD" id="cd00075">
    <property type="entry name" value="HATPase"/>
    <property type="match status" value="1"/>
</dbReference>